<evidence type="ECO:0000313" key="5">
    <source>
        <dbReference type="Proteomes" id="UP001164746"/>
    </source>
</evidence>
<dbReference type="SUPFAM" id="SSF100950">
    <property type="entry name" value="NagB/RpiA/CoA transferase-like"/>
    <property type="match status" value="1"/>
</dbReference>
<evidence type="ECO:0000259" key="3">
    <source>
        <dbReference type="Pfam" id="PF01182"/>
    </source>
</evidence>
<dbReference type="InterPro" id="IPR006148">
    <property type="entry name" value="Glc/Gal-6P_isomerase"/>
</dbReference>
<evidence type="ECO:0000256" key="1">
    <source>
        <dbReference type="ARBA" id="ARBA00010662"/>
    </source>
</evidence>
<name>A0ABY7GCL8_MYAAR</name>
<dbReference type="EMBL" id="CP111028">
    <property type="protein sequence ID" value="WAR31304.1"/>
    <property type="molecule type" value="Genomic_DNA"/>
</dbReference>
<accession>A0ABY7GCL8</accession>
<feature type="domain" description="Glucosamine/galactosamine-6-phosphate isomerase" evidence="3">
    <location>
        <begin position="12"/>
        <end position="215"/>
    </location>
</feature>
<gene>
    <name evidence="4" type="ORF">MAR_033846</name>
</gene>
<dbReference type="EC" id="3.1.1.31" evidence="2"/>
<dbReference type="InterPro" id="IPR005900">
    <property type="entry name" value="6-phosphogluconolactonase_DevB"/>
</dbReference>
<keyword evidence="2" id="KW-0378">Hydrolase</keyword>
<proteinExistence type="inferred from homology"/>
<comment type="similarity">
    <text evidence="1 2">Belongs to the glucosamine/galactosamine-6-phosphate isomerase family. 6-phosphogluconolactonase subfamily.</text>
</comment>
<dbReference type="InterPro" id="IPR037171">
    <property type="entry name" value="NagB/RpiA_transferase-like"/>
</dbReference>
<evidence type="ECO:0000256" key="2">
    <source>
        <dbReference type="RuleBase" id="RU365095"/>
    </source>
</evidence>
<keyword evidence="5" id="KW-1185">Reference proteome</keyword>
<sequence>MAAPIISVSETDKLVAEKLCSFVVEKANKAIEQRGIFTVGFSGGSLVKYLCGGLPGRSTDWSKWRVFFCDERHVQYDSADCTYTPYKEGLVDKVNMNPDNIFPIDPSLKVFPGDGLPQFDMLLLGMGPDGHTCSLFPGHPLLEEKEKIVAPISDSPKPPPARVTMTLPVVNNCRCAVFASCGEGKADMVQRVLEGGESPPLPAARVRPIDGELHWFLDAGAASKLKHKM</sequence>
<comment type="pathway">
    <text evidence="2">Carbohydrate degradation; pentose phosphate pathway; D-ribulose 5-phosphate from D-glucose 6-phosphate (oxidative stage): step 2/3.</text>
</comment>
<reference evidence="4" key="1">
    <citation type="submission" date="2022-11" db="EMBL/GenBank/DDBJ databases">
        <title>Centuries of genome instability and evolution in soft-shell clam transmissible cancer (bioRxiv).</title>
        <authorList>
            <person name="Hart S.F.M."/>
            <person name="Yonemitsu M.A."/>
            <person name="Giersch R.M."/>
            <person name="Beal B.F."/>
            <person name="Arriagada G."/>
            <person name="Davis B.W."/>
            <person name="Ostrander E.A."/>
            <person name="Goff S.P."/>
            <person name="Metzger M.J."/>
        </authorList>
    </citation>
    <scope>NUCLEOTIDE SEQUENCE</scope>
    <source>
        <strain evidence="4">MELC-2E11</strain>
        <tissue evidence="4">Siphon/mantle</tissue>
    </source>
</reference>
<dbReference type="PANTHER" id="PTHR11054">
    <property type="entry name" value="6-PHOSPHOGLUCONOLACTONASE"/>
    <property type="match status" value="1"/>
</dbReference>
<evidence type="ECO:0000313" key="4">
    <source>
        <dbReference type="EMBL" id="WAR31304.1"/>
    </source>
</evidence>
<comment type="catalytic activity">
    <reaction evidence="2">
        <text>6-phospho-D-glucono-1,5-lactone + H2O = 6-phospho-D-gluconate + H(+)</text>
        <dbReference type="Rhea" id="RHEA:12556"/>
        <dbReference type="ChEBI" id="CHEBI:15377"/>
        <dbReference type="ChEBI" id="CHEBI:15378"/>
        <dbReference type="ChEBI" id="CHEBI:57955"/>
        <dbReference type="ChEBI" id="CHEBI:58759"/>
        <dbReference type="EC" id="3.1.1.31"/>
    </reaction>
</comment>
<comment type="function">
    <text evidence="2">Hydrolysis of 6-phosphogluconolactone to 6-phosphogluconate.</text>
</comment>
<dbReference type="Pfam" id="PF01182">
    <property type="entry name" value="Glucosamine_iso"/>
    <property type="match status" value="1"/>
</dbReference>
<dbReference type="InterPro" id="IPR039104">
    <property type="entry name" value="6PGL"/>
</dbReference>
<organism evidence="4 5">
    <name type="scientific">Mya arenaria</name>
    <name type="common">Soft-shell clam</name>
    <dbReference type="NCBI Taxonomy" id="6604"/>
    <lineage>
        <taxon>Eukaryota</taxon>
        <taxon>Metazoa</taxon>
        <taxon>Spiralia</taxon>
        <taxon>Lophotrochozoa</taxon>
        <taxon>Mollusca</taxon>
        <taxon>Bivalvia</taxon>
        <taxon>Autobranchia</taxon>
        <taxon>Heteroconchia</taxon>
        <taxon>Euheterodonta</taxon>
        <taxon>Imparidentia</taxon>
        <taxon>Neoheterodontei</taxon>
        <taxon>Myida</taxon>
        <taxon>Myoidea</taxon>
        <taxon>Myidae</taxon>
        <taxon>Mya</taxon>
    </lineage>
</organism>
<dbReference type="NCBIfam" id="TIGR01198">
    <property type="entry name" value="pgl"/>
    <property type="match status" value="1"/>
</dbReference>
<dbReference type="CDD" id="cd01400">
    <property type="entry name" value="6PGL"/>
    <property type="match status" value="1"/>
</dbReference>
<dbReference type="PANTHER" id="PTHR11054:SF0">
    <property type="entry name" value="6-PHOSPHOGLUCONOLACTONASE"/>
    <property type="match status" value="1"/>
</dbReference>
<dbReference type="Gene3D" id="3.40.50.1360">
    <property type="match status" value="1"/>
</dbReference>
<protein>
    <recommendedName>
        <fullName evidence="2">6-phosphogluconolactonase</fullName>
        <shortName evidence="2">6PGL</shortName>
        <ecNumber evidence="2">3.1.1.31</ecNumber>
    </recommendedName>
</protein>
<dbReference type="Proteomes" id="UP001164746">
    <property type="component" value="Chromosome 17"/>
</dbReference>